<name>A0AAN0T6B3_HEYCO</name>
<dbReference type="EMBL" id="CP010525">
    <property type="protein sequence ID" value="AJO22624.1"/>
    <property type="molecule type" value="Genomic_DNA"/>
</dbReference>
<sequence>MPERFTFPLAPSALQKMQSLLLFSSANIQFKIGHTKVKMPDAGCSIRFFPV</sequence>
<keyword evidence="2" id="KW-1185">Reference proteome</keyword>
<proteinExistence type="predicted"/>
<protein>
    <submittedName>
        <fullName evidence="1">Uncharacterized protein</fullName>
    </submittedName>
</protein>
<dbReference type="Proteomes" id="UP000032024">
    <property type="component" value="Chromosome"/>
</dbReference>
<accession>A0AAN0T6B3</accession>
<reference evidence="2" key="1">
    <citation type="submission" date="2015-01" db="EMBL/GenBank/DDBJ databases">
        <title>Comparative genome analysis of Bacillus coagulans HM-08, Clostridium butyricum HM-68, Bacillus subtilis HM-66 and Bacillus paralicheniformis BL-09.</title>
        <authorList>
            <person name="Zhang H."/>
        </authorList>
    </citation>
    <scope>NUCLEOTIDE SEQUENCE [LARGE SCALE GENOMIC DNA]</scope>
    <source>
        <strain evidence="2">HM-08</strain>
    </source>
</reference>
<dbReference type="AlphaFoldDB" id="A0AAN0T6B3"/>
<organism evidence="1 2">
    <name type="scientific">Heyndrickxia coagulans</name>
    <name type="common">Weizmannia coagulans</name>
    <dbReference type="NCBI Taxonomy" id="1398"/>
    <lineage>
        <taxon>Bacteria</taxon>
        <taxon>Bacillati</taxon>
        <taxon>Bacillota</taxon>
        <taxon>Bacilli</taxon>
        <taxon>Bacillales</taxon>
        <taxon>Bacillaceae</taxon>
        <taxon>Heyndrickxia</taxon>
    </lineage>
</organism>
<evidence type="ECO:0000313" key="1">
    <source>
        <dbReference type="EMBL" id="AJO22624.1"/>
    </source>
</evidence>
<gene>
    <name evidence="1" type="ORF">SB48_HM08orf02890</name>
</gene>
<evidence type="ECO:0000313" key="2">
    <source>
        <dbReference type="Proteomes" id="UP000032024"/>
    </source>
</evidence>